<dbReference type="SUPFAM" id="SSF47005">
    <property type="entry name" value="Peripheral subunit-binding domain of 2-oxo acid dehydrogenase complex"/>
    <property type="match status" value="1"/>
</dbReference>
<dbReference type="Pfam" id="PF02817">
    <property type="entry name" value="E3_binding"/>
    <property type="match status" value="1"/>
</dbReference>
<accession>A0A1W0A042</accession>
<dbReference type="GO" id="GO:0004742">
    <property type="term" value="F:dihydrolipoyllysine-residue acetyltransferase activity"/>
    <property type="evidence" value="ECO:0007669"/>
    <property type="project" value="TreeGrafter"/>
</dbReference>
<dbReference type="PANTHER" id="PTHR23151">
    <property type="entry name" value="DIHYDROLIPOAMIDE ACETYL/SUCCINYL-TRANSFERASE-RELATED"/>
    <property type="match status" value="1"/>
</dbReference>
<dbReference type="AlphaFoldDB" id="A0A1W0A042"/>
<keyword evidence="2 3" id="KW-0450">Lipoyl</keyword>
<organism evidence="7 8">
    <name type="scientific">Thraustotheca clavata</name>
    <dbReference type="NCBI Taxonomy" id="74557"/>
    <lineage>
        <taxon>Eukaryota</taxon>
        <taxon>Sar</taxon>
        <taxon>Stramenopiles</taxon>
        <taxon>Oomycota</taxon>
        <taxon>Saprolegniomycetes</taxon>
        <taxon>Saprolegniales</taxon>
        <taxon>Achlyaceae</taxon>
        <taxon>Thraustotheca</taxon>
    </lineage>
</organism>
<dbReference type="OrthoDB" id="537444at2759"/>
<dbReference type="InterPro" id="IPR036625">
    <property type="entry name" value="E3-bd_dom_sf"/>
</dbReference>
<evidence type="ECO:0000256" key="1">
    <source>
        <dbReference type="ARBA" id="ARBA00007317"/>
    </source>
</evidence>
<proteinExistence type="inferred from homology"/>
<dbReference type="GO" id="GO:0045254">
    <property type="term" value="C:pyruvate dehydrogenase complex"/>
    <property type="evidence" value="ECO:0007669"/>
    <property type="project" value="InterPro"/>
</dbReference>
<dbReference type="PROSITE" id="PS50968">
    <property type="entry name" value="BIOTINYL_LIPOYL"/>
    <property type="match status" value="1"/>
</dbReference>
<evidence type="ECO:0000256" key="2">
    <source>
        <dbReference type="ARBA" id="ARBA00022823"/>
    </source>
</evidence>
<dbReference type="InterPro" id="IPR004167">
    <property type="entry name" value="PSBD"/>
</dbReference>
<dbReference type="SUPFAM" id="SSF52777">
    <property type="entry name" value="CoA-dependent acyltransferases"/>
    <property type="match status" value="1"/>
</dbReference>
<dbReference type="GO" id="GO:0006086">
    <property type="term" value="P:pyruvate decarboxylation to acetyl-CoA"/>
    <property type="evidence" value="ECO:0007669"/>
    <property type="project" value="InterPro"/>
</dbReference>
<dbReference type="EC" id="2.3.1.-" evidence="3"/>
<dbReference type="Proteomes" id="UP000243217">
    <property type="component" value="Unassembled WGS sequence"/>
</dbReference>
<dbReference type="Gene3D" id="2.40.50.100">
    <property type="match status" value="1"/>
</dbReference>
<sequence>MDQIAQLQDDIQKLKKMVDAIFEKVYVDSLYLNHSSTHRDSESCSAADVYADKDKAIEMINRLYTKLGEADMLDLTTVPAKDIADEQVQELKEKITKLQNERISLHRRTEACSLDHFVFFRMRVGQMLRNGRLLRRAIAMRSMSSLPSHEVVGLPALSPTMEMGTISAWLKKEGDKINAGDVICQVETDKAVVDFEAQDDSYLAKILKPAGSADIKVGEPIFVTVDDQDSVAQLVNFTFDASATSTPATAPSTPVEQAPATPVAPAHVATPVAAATSTISDRIVASPLAKKIARESGVQLAGVSGSGPLGRIIRADVEEALTRVQSQPAAAQAVEPVAAAQGLAPAPIVHGDFTDFPLSAKAQAFAAQLTQQKLDVPHYHLTIDVTLDKLLSARDLLNKTRGENDQLSVNDFILRAAALTMKKVPAANSAWMGTFVRQFHNCNISMMMSVEGGVVAPVLREINLKGLDGVNADVRALVEKVQNENSDLSDNDFEGGTFTISNVGMYDVKSLAAIVSPNQACSLGLGVISKRVVPNDDPEATQIYKYATQMTATLACDHRVIDGATGAQWLSSFKELVEDPLRMIL</sequence>
<dbReference type="PROSITE" id="PS51826">
    <property type="entry name" value="PSBD"/>
    <property type="match status" value="1"/>
</dbReference>
<evidence type="ECO:0000259" key="5">
    <source>
        <dbReference type="PROSITE" id="PS50968"/>
    </source>
</evidence>
<dbReference type="PANTHER" id="PTHR23151:SF90">
    <property type="entry name" value="DIHYDROLIPOYLLYSINE-RESIDUE ACETYLTRANSFERASE COMPONENT OF PYRUVATE DEHYDROGENASE COMPLEX, MITOCHONDRIAL-RELATED"/>
    <property type="match status" value="1"/>
</dbReference>
<dbReference type="Gene3D" id="3.30.559.10">
    <property type="entry name" value="Chloramphenicol acetyltransferase-like domain"/>
    <property type="match status" value="1"/>
</dbReference>
<dbReference type="FunFam" id="2.40.50.100:FF:000010">
    <property type="entry name" value="Acetyltransferase component of pyruvate dehydrogenase complex"/>
    <property type="match status" value="1"/>
</dbReference>
<dbReference type="EMBL" id="JNBS01000818">
    <property type="protein sequence ID" value="OQS03645.1"/>
    <property type="molecule type" value="Genomic_DNA"/>
</dbReference>
<dbReference type="InterPro" id="IPR023213">
    <property type="entry name" value="CAT-like_dom_sf"/>
</dbReference>
<dbReference type="InterPro" id="IPR000089">
    <property type="entry name" value="Biotin_lipoyl"/>
</dbReference>
<dbReference type="Pfam" id="PF00198">
    <property type="entry name" value="2-oxoacid_dh"/>
    <property type="match status" value="1"/>
</dbReference>
<name>A0A1W0A042_9STRA</name>
<keyword evidence="3 7" id="KW-0808">Transferase</keyword>
<comment type="cofactor">
    <cofactor evidence="3">
        <name>(R)-lipoate</name>
        <dbReference type="ChEBI" id="CHEBI:83088"/>
    </cofactor>
</comment>
<keyword evidence="3" id="KW-0012">Acyltransferase</keyword>
<gene>
    <name evidence="7" type="ORF">THRCLA_04033</name>
</gene>
<feature type="coiled-coil region" evidence="4">
    <location>
        <begin position="81"/>
        <end position="108"/>
    </location>
</feature>
<dbReference type="Gene3D" id="4.10.320.10">
    <property type="entry name" value="E3-binding domain"/>
    <property type="match status" value="1"/>
</dbReference>
<feature type="domain" description="Peripheral subunit-binding (PSBD)" evidence="6">
    <location>
        <begin position="284"/>
        <end position="321"/>
    </location>
</feature>
<keyword evidence="8" id="KW-1185">Reference proteome</keyword>
<dbReference type="Pfam" id="PF00364">
    <property type="entry name" value="Biotin_lipoyl"/>
    <property type="match status" value="1"/>
</dbReference>
<feature type="domain" description="Lipoyl-binding" evidence="5">
    <location>
        <begin position="149"/>
        <end position="225"/>
    </location>
</feature>
<reference evidence="7 8" key="1">
    <citation type="journal article" date="2014" name="Genome Biol. Evol.">
        <title>The secreted proteins of Achlya hypogyna and Thraustotheca clavata identify the ancestral oomycete secretome and reveal gene acquisitions by horizontal gene transfer.</title>
        <authorList>
            <person name="Misner I."/>
            <person name="Blouin N."/>
            <person name="Leonard G."/>
            <person name="Richards T.A."/>
            <person name="Lane C.E."/>
        </authorList>
    </citation>
    <scope>NUCLEOTIDE SEQUENCE [LARGE SCALE GENOMIC DNA]</scope>
    <source>
        <strain evidence="7 8">ATCC 34112</strain>
    </source>
</reference>
<comment type="caution">
    <text evidence="7">The sequence shown here is derived from an EMBL/GenBank/DDBJ whole genome shotgun (WGS) entry which is preliminary data.</text>
</comment>
<dbReference type="SUPFAM" id="SSF51230">
    <property type="entry name" value="Single hybrid motif"/>
    <property type="match status" value="1"/>
</dbReference>
<evidence type="ECO:0000259" key="6">
    <source>
        <dbReference type="PROSITE" id="PS51826"/>
    </source>
</evidence>
<comment type="similarity">
    <text evidence="1 3">Belongs to the 2-oxoacid dehydrogenase family.</text>
</comment>
<evidence type="ECO:0000313" key="7">
    <source>
        <dbReference type="EMBL" id="OQS03645.1"/>
    </source>
</evidence>
<evidence type="ECO:0000256" key="3">
    <source>
        <dbReference type="RuleBase" id="RU003423"/>
    </source>
</evidence>
<evidence type="ECO:0000313" key="8">
    <source>
        <dbReference type="Proteomes" id="UP000243217"/>
    </source>
</evidence>
<dbReference type="InterPro" id="IPR011053">
    <property type="entry name" value="Single_hybrid_motif"/>
</dbReference>
<keyword evidence="4" id="KW-0175">Coiled coil</keyword>
<protein>
    <recommendedName>
        <fullName evidence="3">Dihydrolipoamide acetyltransferase component of pyruvate dehydrogenase complex</fullName>
        <ecNumber evidence="3">2.3.1.-</ecNumber>
    </recommendedName>
</protein>
<dbReference type="CDD" id="cd06849">
    <property type="entry name" value="lipoyl_domain"/>
    <property type="match status" value="1"/>
</dbReference>
<dbReference type="InterPro" id="IPR001078">
    <property type="entry name" value="2-oxoacid_DH_actylTfrase"/>
</dbReference>
<dbReference type="STRING" id="74557.A0A1W0A042"/>
<dbReference type="InterPro" id="IPR045257">
    <property type="entry name" value="E2/Pdx1"/>
</dbReference>
<evidence type="ECO:0000256" key="4">
    <source>
        <dbReference type="SAM" id="Coils"/>
    </source>
</evidence>